<gene>
    <name evidence="2" type="ordered locus">MTR_2g008920</name>
</gene>
<dbReference type="eggNOG" id="ENOG502RZU8">
    <property type="taxonomic scope" value="Eukaryota"/>
</dbReference>
<evidence type="ECO:0000313" key="2">
    <source>
        <dbReference type="EMBL" id="AES63458.1"/>
    </source>
</evidence>
<evidence type="ECO:0000313" key="3">
    <source>
        <dbReference type="EnsemblPlants" id="AES63458"/>
    </source>
</evidence>
<name>G7INW9_MEDTR</name>
<keyword evidence="4" id="KW-1185">Reference proteome</keyword>
<dbReference type="SUPFAM" id="SSF48150">
    <property type="entry name" value="DNA-glycosylase"/>
    <property type="match status" value="1"/>
</dbReference>
<organism evidence="2 4">
    <name type="scientific">Medicago truncatula</name>
    <name type="common">Barrel medic</name>
    <name type="synonym">Medicago tribuloides</name>
    <dbReference type="NCBI Taxonomy" id="3880"/>
    <lineage>
        <taxon>Eukaryota</taxon>
        <taxon>Viridiplantae</taxon>
        <taxon>Streptophyta</taxon>
        <taxon>Embryophyta</taxon>
        <taxon>Tracheophyta</taxon>
        <taxon>Spermatophyta</taxon>
        <taxon>Magnoliopsida</taxon>
        <taxon>eudicotyledons</taxon>
        <taxon>Gunneridae</taxon>
        <taxon>Pentapetalae</taxon>
        <taxon>rosids</taxon>
        <taxon>fabids</taxon>
        <taxon>Fabales</taxon>
        <taxon>Fabaceae</taxon>
        <taxon>Papilionoideae</taxon>
        <taxon>50 kb inversion clade</taxon>
        <taxon>NPAAA clade</taxon>
        <taxon>Hologalegina</taxon>
        <taxon>IRL clade</taxon>
        <taxon>Trifolieae</taxon>
        <taxon>Medicago</taxon>
    </lineage>
</organism>
<dbReference type="InterPro" id="IPR011257">
    <property type="entry name" value="DNA_glycosylase"/>
</dbReference>
<dbReference type="GO" id="GO:0051539">
    <property type="term" value="F:4 iron, 4 sulfur cluster binding"/>
    <property type="evidence" value="ECO:0007669"/>
    <property type="project" value="InterPro"/>
</dbReference>
<dbReference type="InterPro" id="IPR003651">
    <property type="entry name" value="Endonuclease3_FeS-loop_motif"/>
</dbReference>
<dbReference type="PANTHER" id="PTHR46213:SF26">
    <property type="entry name" value="HHH-GPD BASE EXCISION DNA REPAIR FAMILY PROTEIN"/>
    <property type="match status" value="1"/>
</dbReference>
<reference evidence="3" key="3">
    <citation type="submission" date="2015-04" db="UniProtKB">
        <authorList>
            <consortium name="EnsemblPlants"/>
        </authorList>
    </citation>
    <scope>IDENTIFICATION</scope>
    <source>
        <strain evidence="3">cv. Jemalong A17</strain>
    </source>
</reference>
<dbReference type="PANTHER" id="PTHR46213">
    <property type="entry name" value="TRANSCRIPTIONAL ACTIVATOR DEMETER"/>
    <property type="match status" value="1"/>
</dbReference>
<dbReference type="GO" id="GO:0035514">
    <property type="term" value="F:DNA demethylase activity"/>
    <property type="evidence" value="ECO:0007669"/>
    <property type="project" value="InterPro"/>
</dbReference>
<feature type="compositionally biased region" description="Basic and acidic residues" evidence="1">
    <location>
        <begin position="451"/>
        <end position="466"/>
    </location>
</feature>
<reference evidence="2 4" key="2">
    <citation type="journal article" date="2014" name="BMC Genomics">
        <title>An improved genome release (version Mt4.0) for the model legume Medicago truncatula.</title>
        <authorList>
            <person name="Tang H."/>
            <person name="Krishnakumar V."/>
            <person name="Bidwell S."/>
            <person name="Rosen B."/>
            <person name="Chan A."/>
            <person name="Zhou S."/>
            <person name="Gentzbittel L."/>
            <person name="Childs K.L."/>
            <person name="Yandell M."/>
            <person name="Gundlach H."/>
            <person name="Mayer K.F."/>
            <person name="Schwartz D.C."/>
            <person name="Town C.D."/>
        </authorList>
    </citation>
    <scope>GENOME REANNOTATION</scope>
    <source>
        <strain evidence="3 4">cv. Jemalong A17</strain>
    </source>
</reference>
<protein>
    <submittedName>
        <fullName evidence="2">HhH-GPD base excision DNA repair family protein</fullName>
    </submittedName>
</protein>
<evidence type="ECO:0000313" key="4">
    <source>
        <dbReference type="Proteomes" id="UP000002051"/>
    </source>
</evidence>
<dbReference type="AlphaFoldDB" id="G7INW9"/>
<proteinExistence type="predicted"/>
<dbReference type="InterPro" id="IPR044811">
    <property type="entry name" value="DME/ROS1"/>
</dbReference>
<reference evidence="2 4" key="1">
    <citation type="journal article" date="2011" name="Nature">
        <title>The Medicago genome provides insight into the evolution of rhizobial symbioses.</title>
        <authorList>
            <person name="Young N.D."/>
            <person name="Debelle F."/>
            <person name="Oldroyd G.E."/>
            <person name="Geurts R."/>
            <person name="Cannon S.B."/>
            <person name="Udvardi M.K."/>
            <person name="Benedito V.A."/>
            <person name="Mayer K.F."/>
            <person name="Gouzy J."/>
            <person name="Schoof H."/>
            <person name="Van de Peer Y."/>
            <person name="Proost S."/>
            <person name="Cook D.R."/>
            <person name="Meyers B.C."/>
            <person name="Spannagl M."/>
            <person name="Cheung F."/>
            <person name="De Mita S."/>
            <person name="Krishnakumar V."/>
            <person name="Gundlach H."/>
            <person name="Zhou S."/>
            <person name="Mudge J."/>
            <person name="Bharti A.K."/>
            <person name="Murray J.D."/>
            <person name="Naoumkina M.A."/>
            <person name="Rosen B."/>
            <person name="Silverstein K.A."/>
            <person name="Tang H."/>
            <person name="Rombauts S."/>
            <person name="Zhao P.X."/>
            <person name="Zhou P."/>
            <person name="Barbe V."/>
            <person name="Bardou P."/>
            <person name="Bechner M."/>
            <person name="Bellec A."/>
            <person name="Berger A."/>
            <person name="Berges H."/>
            <person name="Bidwell S."/>
            <person name="Bisseling T."/>
            <person name="Choisne N."/>
            <person name="Couloux A."/>
            <person name="Denny R."/>
            <person name="Deshpande S."/>
            <person name="Dai X."/>
            <person name="Doyle J.J."/>
            <person name="Dudez A.M."/>
            <person name="Farmer A.D."/>
            <person name="Fouteau S."/>
            <person name="Franken C."/>
            <person name="Gibelin C."/>
            <person name="Gish J."/>
            <person name="Goldstein S."/>
            <person name="Gonzalez A.J."/>
            <person name="Green P.J."/>
            <person name="Hallab A."/>
            <person name="Hartog M."/>
            <person name="Hua A."/>
            <person name="Humphray S.J."/>
            <person name="Jeong D.H."/>
            <person name="Jing Y."/>
            <person name="Jocker A."/>
            <person name="Kenton S.M."/>
            <person name="Kim D.J."/>
            <person name="Klee K."/>
            <person name="Lai H."/>
            <person name="Lang C."/>
            <person name="Lin S."/>
            <person name="Macmil S.L."/>
            <person name="Magdelenat G."/>
            <person name="Matthews L."/>
            <person name="McCorrison J."/>
            <person name="Monaghan E.L."/>
            <person name="Mun J.H."/>
            <person name="Najar F.Z."/>
            <person name="Nicholson C."/>
            <person name="Noirot C."/>
            <person name="O'Bleness M."/>
            <person name="Paule C.R."/>
            <person name="Poulain J."/>
            <person name="Prion F."/>
            <person name="Qin B."/>
            <person name="Qu C."/>
            <person name="Retzel E.F."/>
            <person name="Riddle C."/>
            <person name="Sallet E."/>
            <person name="Samain S."/>
            <person name="Samson N."/>
            <person name="Sanders I."/>
            <person name="Saurat O."/>
            <person name="Scarpelli C."/>
            <person name="Schiex T."/>
            <person name="Segurens B."/>
            <person name="Severin A.J."/>
            <person name="Sherrier D.J."/>
            <person name="Shi R."/>
            <person name="Sims S."/>
            <person name="Singer S.R."/>
            <person name="Sinharoy S."/>
            <person name="Sterck L."/>
            <person name="Viollet A."/>
            <person name="Wang B.B."/>
            <person name="Wang K."/>
            <person name="Wang M."/>
            <person name="Wang X."/>
            <person name="Warfsmann J."/>
            <person name="Weissenbach J."/>
            <person name="White D.D."/>
            <person name="White J.D."/>
            <person name="Wiley G.B."/>
            <person name="Wincker P."/>
            <person name="Xing Y."/>
            <person name="Yang L."/>
            <person name="Yao Z."/>
            <person name="Ying F."/>
            <person name="Zhai J."/>
            <person name="Zhou L."/>
            <person name="Zuber A."/>
            <person name="Denarie J."/>
            <person name="Dixon R.A."/>
            <person name="May G.D."/>
            <person name="Schwartz D.C."/>
            <person name="Rogers J."/>
            <person name="Quetier F."/>
            <person name="Town C.D."/>
            <person name="Roe B.A."/>
        </authorList>
    </citation>
    <scope>NUCLEOTIDE SEQUENCE [LARGE SCALE GENOMIC DNA]</scope>
    <source>
        <strain evidence="2">A17</strain>
        <strain evidence="3 4">cv. Jemalong A17</strain>
    </source>
</reference>
<dbReference type="GO" id="GO:0006281">
    <property type="term" value="P:DNA repair"/>
    <property type="evidence" value="ECO:0007669"/>
    <property type="project" value="InterPro"/>
</dbReference>
<feature type="region of interest" description="Disordered" evidence="1">
    <location>
        <begin position="413"/>
        <end position="479"/>
    </location>
</feature>
<feature type="compositionally biased region" description="Basic and acidic residues" evidence="1">
    <location>
        <begin position="82"/>
        <end position="91"/>
    </location>
</feature>
<dbReference type="InterPro" id="IPR023170">
    <property type="entry name" value="HhH_base_excis_C"/>
</dbReference>
<dbReference type="Gene3D" id="1.10.1670.10">
    <property type="entry name" value="Helix-hairpin-Helix base-excision DNA repair enzymes (C-terminal)"/>
    <property type="match status" value="1"/>
</dbReference>
<dbReference type="HOGENOM" id="CLU_379190_0_0_1"/>
<dbReference type="GO" id="GO:0141166">
    <property type="term" value="P:chromosomal 5-methylcytosine DNA demethylation pathway"/>
    <property type="evidence" value="ECO:0007669"/>
    <property type="project" value="InterPro"/>
</dbReference>
<dbReference type="Proteomes" id="UP000002051">
    <property type="component" value="Chromosome 2"/>
</dbReference>
<dbReference type="EnsemblPlants" id="AES63458">
    <property type="protein sequence ID" value="AES63458"/>
    <property type="gene ID" value="MTR_2g008920"/>
</dbReference>
<dbReference type="EMBL" id="CM001218">
    <property type="protein sequence ID" value="AES63458.1"/>
    <property type="molecule type" value="Genomic_DNA"/>
</dbReference>
<sequence>MTTPLILEENNLSAMIFDDLFNDKVQMPDMLFQENNSGDVHKMSSSDNLFNDEVQMPYNVWSQDEDVESCQPLSSNKRKRSQKEVNNEMQKRVKRKRYRPKVVSQFPKVAKKFSKSSNTPKPVTPKQRKSYVRKSAKTCECQRPLFVDDGNSISLPFLLNFNNTKIEKSGFESSTITNVSAIEYNSLQSYQKMTSLSSLCLVENRRIGGNFPIMCKRKRVKRERINLVKLLNPFAKGSRSKTFIRKRKCWKDFYVEGNSTTISRKMKTIIKKIISSNKKIHRKANKRNVRKKSGELVLYERPLLKVNVKFDEETLRVWNLLVAENKHDEKDEHKRRYWEEIRKAYHEAVESFLTRVHNVQGDRRFLPWKGSVLDSIGGVFLTQNVSDHLSSSAFMSLAARFPVKSVSCEQSNNMIFSDPKSDKKVEEMEAQKANESSKVVNKETQNSSYLIERKSNSSSNKEETHHDTKKSKKQEEKMMILKKKRQKWEALRKIHSRSDRHIDHVDSIDWEAVRNAKVGEVAEAIKMRGQHNIIAKKIQLALNKFLEHHGTTDLEWLKYIPPNEAKEYLLNIFGLGLKSVECLRLLTLQHISFPVDVNVGRIVVRLGWVPLQPLPESIQIHNLEQFPDPIKIQQYLWPRLCKLDHHTLYELHYQLITFGKVFCTKRNPNCNACPMKDNCKYYASSLARYWSSSVPHDIQGCQNRDFCFRLKEKSKINNRNQKRRNLLNYFC</sequence>
<dbReference type="PaxDb" id="3880-AES63458"/>
<dbReference type="SMART" id="SM00525">
    <property type="entry name" value="FES"/>
    <property type="match status" value="1"/>
</dbReference>
<evidence type="ECO:0000256" key="1">
    <source>
        <dbReference type="SAM" id="MobiDB-lite"/>
    </source>
</evidence>
<dbReference type="GO" id="GO:0019104">
    <property type="term" value="F:DNA N-glycosylase activity"/>
    <property type="evidence" value="ECO:0007669"/>
    <property type="project" value="InterPro"/>
</dbReference>
<accession>G7INW9</accession>
<feature type="compositionally biased region" description="Polar residues" evidence="1">
    <location>
        <begin position="433"/>
        <end position="449"/>
    </location>
</feature>
<feature type="compositionally biased region" description="Basic and acidic residues" evidence="1">
    <location>
        <begin position="419"/>
        <end position="432"/>
    </location>
</feature>
<feature type="region of interest" description="Disordered" evidence="1">
    <location>
        <begin position="67"/>
        <end position="97"/>
    </location>
</feature>